<reference evidence="1 2" key="1">
    <citation type="submission" date="2021-06" db="EMBL/GenBank/DDBJ databases">
        <title>Differences between aerobic and microaerobic xylene degrading microbial communities.</title>
        <authorList>
            <person name="Banerjee S."/>
            <person name="Tancsics A."/>
        </authorList>
    </citation>
    <scope>NUCLEOTIDE SEQUENCE [LARGE SCALE GENOMIC DNA]</scope>
    <source>
        <strain evidence="1 2">MAP12</strain>
    </source>
</reference>
<proteinExistence type="predicted"/>
<sequence>MTAYEQRLDEALAVSPRPPIELVLSRLRGVNQVGPKAWMAVSPNRHDGLGGLLVSEESGGSVVVYDFAQSSLQHILSELGLSFHDLFPLAVKPCSQHEYRRRVLISAKGQAEILLELWRGVGVGDDDLVLFGSVEVALPRIVEELRELHRHDDDVAVLPLPEPTCDNELPGRLGDLQLAVMRRMRKPSAISAAATVLSVVGHLYGRRWLGPTGLGMNSMFILTAETGRGKDTLIDVPSWLLAPLGDAMAASISGQFASRPALYERLMEVPSTLSVVDEVGHMLKAISNQRDSHMHDLGGFLMELFSAARKIIHPRGRRQQKGVVDMRPVHCPHFSLLGATTSAMLNQAFSVDMTAAGQLNRLLIVCLDDWNGVRQIPEYDSAPPSWWASWAAEQLARGGAGPESRFADSGSLAERIPRLTWSDELIQFYWDEDARRDDLLEQEPQLVRELRRRDLEHALKIAQVLALADNRDEVTRSDLEWAVAFVDRLQWSVLDLCRREGILAGNTLDAVAAAAVDVLRRHGPKTEARLSADCRCFGATKGSDRNLVLRLMAQSYGVRTMDTGRAIKLFLPE</sequence>
<name>A0ABS6MWV0_9GAMM</name>
<evidence type="ECO:0008006" key="3">
    <source>
        <dbReference type="Google" id="ProtNLM"/>
    </source>
</evidence>
<protein>
    <recommendedName>
        <fullName evidence="3">DUF3987 domain-containing protein</fullName>
    </recommendedName>
</protein>
<dbReference type="EMBL" id="JAHRGL010000023">
    <property type="protein sequence ID" value="MBV2133289.1"/>
    <property type="molecule type" value="Genomic_DNA"/>
</dbReference>
<comment type="caution">
    <text evidence="1">The sequence shown here is derived from an EMBL/GenBank/DDBJ whole genome shotgun (WGS) entry which is preliminary data.</text>
</comment>
<organism evidence="1 2">
    <name type="scientific">Geopseudomonas aromaticivorans</name>
    <dbReference type="NCBI Taxonomy" id="2849492"/>
    <lineage>
        <taxon>Bacteria</taxon>
        <taxon>Pseudomonadati</taxon>
        <taxon>Pseudomonadota</taxon>
        <taxon>Gammaproteobacteria</taxon>
        <taxon>Pseudomonadales</taxon>
        <taxon>Pseudomonadaceae</taxon>
        <taxon>Geopseudomonas</taxon>
    </lineage>
</organism>
<evidence type="ECO:0000313" key="2">
    <source>
        <dbReference type="Proteomes" id="UP000813068"/>
    </source>
</evidence>
<gene>
    <name evidence="1" type="ORF">KRX52_10830</name>
</gene>
<dbReference type="Proteomes" id="UP000813068">
    <property type="component" value="Unassembled WGS sequence"/>
</dbReference>
<evidence type="ECO:0000313" key="1">
    <source>
        <dbReference type="EMBL" id="MBV2133289.1"/>
    </source>
</evidence>
<keyword evidence="2" id="KW-1185">Reference proteome</keyword>
<dbReference type="RefSeq" id="WP_217681742.1">
    <property type="nucleotide sequence ID" value="NZ_JAHRGL010000023.1"/>
</dbReference>
<accession>A0ABS6MWV0</accession>